<reference evidence="8 9" key="1">
    <citation type="submission" date="2018-08" db="EMBL/GenBank/DDBJ databases">
        <title>Complete genome of the Arcobacter suis type strain LMG 26152.</title>
        <authorList>
            <person name="Miller W.G."/>
            <person name="Yee E."/>
            <person name="Bono J.L."/>
        </authorList>
    </citation>
    <scope>NUCLEOTIDE SEQUENCE [LARGE SCALE GENOMIC DNA]</scope>
    <source>
        <strain evidence="8 9">CECT 7833</strain>
    </source>
</reference>
<evidence type="ECO:0000313" key="9">
    <source>
        <dbReference type="Proteomes" id="UP000263040"/>
    </source>
</evidence>
<evidence type="ECO:0000259" key="7">
    <source>
        <dbReference type="Pfam" id="PF22692"/>
    </source>
</evidence>
<feature type="domain" description="Flagellar basal body rod protein N-terminal" evidence="5">
    <location>
        <begin position="7"/>
        <end position="35"/>
    </location>
</feature>
<name>A0AAD0STJ6_9BACT</name>
<feature type="domain" description="Flagellar hook protein FlgE/F/G-like D1" evidence="7">
    <location>
        <begin position="78"/>
        <end position="137"/>
    </location>
</feature>
<dbReference type="InterPro" id="IPR001444">
    <property type="entry name" value="Flag_bb_rod_N"/>
</dbReference>
<protein>
    <submittedName>
        <fullName evidence="8">Flagellar hook protein, epsilonproteobacterial variant</fullName>
    </submittedName>
</protein>
<evidence type="ECO:0000313" key="8">
    <source>
        <dbReference type="EMBL" id="AXX90603.1"/>
    </source>
</evidence>
<dbReference type="PANTHER" id="PTHR30435:SF19">
    <property type="entry name" value="FLAGELLAR BASAL-BODY ROD PROTEIN FLGG"/>
    <property type="match status" value="1"/>
</dbReference>
<dbReference type="Pfam" id="PF22692">
    <property type="entry name" value="LlgE_F_G_D1"/>
    <property type="match status" value="1"/>
</dbReference>
<evidence type="ECO:0000259" key="6">
    <source>
        <dbReference type="Pfam" id="PF06429"/>
    </source>
</evidence>
<accession>A0AAD0STJ6</accession>
<organism evidence="8 9">
    <name type="scientific">Arcobacter suis CECT 7833</name>
    <dbReference type="NCBI Taxonomy" id="663365"/>
    <lineage>
        <taxon>Bacteria</taxon>
        <taxon>Pseudomonadati</taxon>
        <taxon>Campylobacterota</taxon>
        <taxon>Epsilonproteobacteria</taxon>
        <taxon>Campylobacterales</taxon>
        <taxon>Arcobacteraceae</taxon>
        <taxon>Arcobacter</taxon>
    </lineage>
</organism>
<dbReference type="NCBIfam" id="TIGR03506">
    <property type="entry name" value="FlgEFG_subfam"/>
    <property type="match status" value="1"/>
</dbReference>
<dbReference type="GO" id="GO:0009425">
    <property type="term" value="C:bacterial-type flagellum basal body"/>
    <property type="evidence" value="ECO:0007669"/>
    <property type="project" value="UniProtKB-SubCell"/>
</dbReference>
<dbReference type="AlphaFoldDB" id="A0AAD0STJ6"/>
<dbReference type="InterPro" id="IPR010930">
    <property type="entry name" value="Flg_bb/hook_C_dom"/>
</dbReference>
<keyword evidence="8" id="KW-0966">Cell projection</keyword>
<dbReference type="PANTHER" id="PTHR30435">
    <property type="entry name" value="FLAGELLAR PROTEIN"/>
    <property type="match status" value="1"/>
</dbReference>
<dbReference type="GO" id="GO:0071978">
    <property type="term" value="P:bacterial-type flagellum-dependent swarming motility"/>
    <property type="evidence" value="ECO:0007669"/>
    <property type="project" value="TreeGrafter"/>
</dbReference>
<dbReference type="Pfam" id="PF06429">
    <property type="entry name" value="Flg_bbr_C"/>
    <property type="match status" value="1"/>
</dbReference>
<keyword evidence="3 4" id="KW-0975">Bacterial flagellum</keyword>
<evidence type="ECO:0000259" key="5">
    <source>
        <dbReference type="Pfam" id="PF00460"/>
    </source>
</evidence>
<sequence>MIGALWTGISGLASQQKALDNESNNIANVNTIGYKASRISFADQMYQDRIGKGSTVLDAEKLYTQGGSKLTGVNYDMALYGDGFFSVVNKNTLGTAETFYTRAGNFRMGDNGTLQDSAGNEVQGWMMTAIDSQNDVTSTNPNVSVFNNDYTKLLGSKIIRHGTYVETVTAKATDYNLTAKSDSTTAFSGDGAKTKSAKISDIEEAIKDYTSWLQKLKDEPDALSSTSITQTSQVNFKSGTDSIIGADGHQIYIYINGEKKSQEFIVSTASQALKVDLYNSLSPAEITAYGLVNPGTIAAPNTLTDTQNAAYDKLAGKIATYKAMADKISNMPGLVATMAIDSGSADVFNITETYTKSTKNSDMLKGIIQIKSLIPGQEFRISEIGEEANKTILQGNFQTQTAAAKGSGIAGLETSKEALSKLITGKQQDVYTTGNLQIDGTAKNYTYAISIYDKEIGQNISVPSSGVINIAGATSLDDIINGLNADPSLSKYVTARNVNGNLVLETLDSNYDVEFTGSMKLAGTPIDVNANYSGRKGAGAEFIEIINKVDQTASKGSLQLRLDTLGISDSAFGEFSVDSTGLITMKQDGADFAIGQVAIAVFNNNRGLNPVGNNLLAKTNESGEPVYNLNNNKTAEIKSKTLELSTADLSESLVNLMVFQRAFEANAKSITTSDELLNTLINLKR</sequence>
<evidence type="ECO:0000256" key="4">
    <source>
        <dbReference type="RuleBase" id="RU362116"/>
    </source>
</evidence>
<dbReference type="RefSeq" id="WP_118887184.1">
    <property type="nucleotide sequence ID" value="NZ_CP032100.1"/>
</dbReference>
<dbReference type="SUPFAM" id="SSF117143">
    <property type="entry name" value="Flagellar hook protein flgE"/>
    <property type="match status" value="2"/>
</dbReference>
<keyword evidence="9" id="KW-1185">Reference proteome</keyword>
<gene>
    <name evidence="8" type="primary">flgE2</name>
    <name evidence="8" type="ORF">ASUIS_2172</name>
</gene>
<dbReference type="KEGG" id="asui:ASUIS_2172"/>
<dbReference type="EMBL" id="CP032100">
    <property type="protein sequence ID" value="AXX90603.1"/>
    <property type="molecule type" value="Genomic_DNA"/>
</dbReference>
<comment type="similarity">
    <text evidence="2 4">Belongs to the flagella basal body rod proteins family.</text>
</comment>
<dbReference type="Proteomes" id="UP000263040">
    <property type="component" value="Chromosome"/>
</dbReference>
<keyword evidence="8" id="KW-0969">Cilium</keyword>
<evidence type="ECO:0000256" key="3">
    <source>
        <dbReference type="ARBA" id="ARBA00023143"/>
    </source>
</evidence>
<feature type="domain" description="Flagellar basal-body/hook protein C-terminal" evidence="6">
    <location>
        <begin position="639"/>
        <end position="683"/>
    </location>
</feature>
<dbReference type="InterPro" id="IPR037925">
    <property type="entry name" value="FlgE/F/G-like"/>
</dbReference>
<proteinExistence type="inferred from homology"/>
<dbReference type="InterPro" id="IPR053967">
    <property type="entry name" value="LlgE_F_G-like_D1"/>
</dbReference>
<evidence type="ECO:0000256" key="1">
    <source>
        <dbReference type="ARBA" id="ARBA00004117"/>
    </source>
</evidence>
<dbReference type="Pfam" id="PF00460">
    <property type="entry name" value="Flg_bb_rod"/>
    <property type="match status" value="1"/>
</dbReference>
<keyword evidence="8" id="KW-0282">Flagellum</keyword>
<comment type="subcellular location">
    <subcellularLocation>
        <location evidence="1 4">Bacterial flagellum basal body</location>
    </subcellularLocation>
</comment>
<evidence type="ECO:0000256" key="2">
    <source>
        <dbReference type="ARBA" id="ARBA00009677"/>
    </source>
</evidence>
<dbReference type="InterPro" id="IPR020013">
    <property type="entry name" value="Flagellar_FlgE/F/G"/>
</dbReference>